<keyword evidence="1" id="KW-0732">Signal</keyword>
<evidence type="ECO:0000256" key="1">
    <source>
        <dbReference type="SAM" id="SignalP"/>
    </source>
</evidence>
<comment type="caution">
    <text evidence="2">The sequence shown here is derived from an EMBL/GenBank/DDBJ whole genome shotgun (WGS) entry which is preliminary data.</text>
</comment>
<organism evidence="2 3">
    <name type="scientific">Eragrostis curvula</name>
    <name type="common">weeping love grass</name>
    <dbReference type="NCBI Taxonomy" id="38414"/>
    <lineage>
        <taxon>Eukaryota</taxon>
        <taxon>Viridiplantae</taxon>
        <taxon>Streptophyta</taxon>
        <taxon>Embryophyta</taxon>
        <taxon>Tracheophyta</taxon>
        <taxon>Spermatophyta</taxon>
        <taxon>Magnoliopsida</taxon>
        <taxon>Liliopsida</taxon>
        <taxon>Poales</taxon>
        <taxon>Poaceae</taxon>
        <taxon>PACMAD clade</taxon>
        <taxon>Chloridoideae</taxon>
        <taxon>Eragrostideae</taxon>
        <taxon>Eragrostidinae</taxon>
        <taxon>Eragrostis</taxon>
    </lineage>
</organism>
<evidence type="ECO:0000313" key="3">
    <source>
        <dbReference type="Proteomes" id="UP000324897"/>
    </source>
</evidence>
<sequence>MSMAKDILMVLGFTILLLCISQQAMGEEGVTETGETGEIIDAETVKTLFNLTFLPQKTNVYRRCYVCPCCNGKCNLPTITCCREFTCDEPGKQPGACVRRTLFCGCNEENCH</sequence>
<feature type="signal peptide" evidence="1">
    <location>
        <begin position="1"/>
        <end position="26"/>
    </location>
</feature>
<proteinExistence type="predicted"/>
<gene>
    <name evidence="2" type="ORF">EJB05_02738</name>
</gene>
<accession>A0A5J9WVS6</accession>
<dbReference type="Gramene" id="TVU51320">
    <property type="protein sequence ID" value="TVU51320"/>
    <property type="gene ID" value="EJB05_02738"/>
</dbReference>
<evidence type="ECO:0008006" key="4">
    <source>
        <dbReference type="Google" id="ProtNLM"/>
    </source>
</evidence>
<feature type="chain" id="PRO_5023914033" description="Bowman-Birk serine protease inhibitors family domain-containing protein" evidence="1">
    <location>
        <begin position="27"/>
        <end position="112"/>
    </location>
</feature>
<dbReference type="AlphaFoldDB" id="A0A5J9WVS6"/>
<keyword evidence="3" id="KW-1185">Reference proteome</keyword>
<reference evidence="2 3" key="1">
    <citation type="journal article" date="2019" name="Sci. Rep.">
        <title>A high-quality genome of Eragrostis curvula grass provides insights into Poaceae evolution and supports new strategies to enhance forage quality.</title>
        <authorList>
            <person name="Carballo J."/>
            <person name="Santos B.A.C.M."/>
            <person name="Zappacosta D."/>
            <person name="Garbus I."/>
            <person name="Selva J.P."/>
            <person name="Gallo C.A."/>
            <person name="Diaz A."/>
            <person name="Albertini E."/>
            <person name="Caccamo M."/>
            <person name="Echenique V."/>
        </authorList>
    </citation>
    <scope>NUCLEOTIDE SEQUENCE [LARGE SCALE GENOMIC DNA]</scope>
    <source>
        <strain evidence="3">cv. Victoria</strain>
        <tissue evidence="2">Leaf</tissue>
    </source>
</reference>
<dbReference type="EMBL" id="RWGY01000002">
    <property type="protein sequence ID" value="TVU51320.1"/>
    <property type="molecule type" value="Genomic_DNA"/>
</dbReference>
<dbReference type="Proteomes" id="UP000324897">
    <property type="component" value="Chromosome 6"/>
</dbReference>
<protein>
    <recommendedName>
        <fullName evidence="4">Bowman-Birk serine protease inhibitors family domain-containing protein</fullName>
    </recommendedName>
</protein>
<name>A0A5J9WVS6_9POAL</name>
<evidence type="ECO:0000313" key="2">
    <source>
        <dbReference type="EMBL" id="TVU51320.1"/>
    </source>
</evidence>